<keyword evidence="6" id="KW-1185">Reference proteome</keyword>
<keyword evidence="3" id="KW-0804">Transcription</keyword>
<dbReference type="SUPFAM" id="SSF51215">
    <property type="entry name" value="Regulatory protein AraC"/>
    <property type="match status" value="1"/>
</dbReference>
<dbReference type="PANTHER" id="PTHR43280:SF32">
    <property type="entry name" value="TRANSCRIPTIONAL REGULATORY PROTEIN"/>
    <property type="match status" value="1"/>
</dbReference>
<evidence type="ECO:0000256" key="3">
    <source>
        <dbReference type="ARBA" id="ARBA00023163"/>
    </source>
</evidence>
<dbReference type="SMART" id="SM00342">
    <property type="entry name" value="HTH_ARAC"/>
    <property type="match status" value="1"/>
</dbReference>
<evidence type="ECO:0000313" key="5">
    <source>
        <dbReference type="EMBL" id="RYU95033.1"/>
    </source>
</evidence>
<dbReference type="Pfam" id="PF12833">
    <property type="entry name" value="HTH_18"/>
    <property type="match status" value="1"/>
</dbReference>
<dbReference type="InterPro" id="IPR009057">
    <property type="entry name" value="Homeodomain-like_sf"/>
</dbReference>
<feature type="domain" description="HTH araC/xylS-type" evidence="4">
    <location>
        <begin position="204"/>
        <end position="303"/>
    </location>
</feature>
<evidence type="ECO:0000256" key="2">
    <source>
        <dbReference type="ARBA" id="ARBA00023125"/>
    </source>
</evidence>
<dbReference type="Gene3D" id="1.10.10.60">
    <property type="entry name" value="Homeodomain-like"/>
    <property type="match status" value="1"/>
</dbReference>
<dbReference type="PROSITE" id="PS01124">
    <property type="entry name" value="HTH_ARAC_FAMILY_2"/>
    <property type="match status" value="1"/>
</dbReference>
<dbReference type="PANTHER" id="PTHR43280">
    <property type="entry name" value="ARAC-FAMILY TRANSCRIPTIONAL REGULATOR"/>
    <property type="match status" value="1"/>
</dbReference>
<reference evidence="5 6" key="1">
    <citation type="submission" date="2019-02" db="EMBL/GenBank/DDBJ databases">
        <title>Bacterial novel species Emticicia sp. 17J42-9 isolated from soil.</title>
        <authorList>
            <person name="Jung H.-Y."/>
        </authorList>
    </citation>
    <scope>NUCLEOTIDE SEQUENCE [LARGE SCALE GENOMIC DNA]</scope>
    <source>
        <strain evidence="5 6">17J42-9</strain>
    </source>
</reference>
<comment type="caution">
    <text evidence="5">The sequence shown here is derived from an EMBL/GenBank/DDBJ whole genome shotgun (WGS) entry which is preliminary data.</text>
</comment>
<dbReference type="Proteomes" id="UP000293162">
    <property type="component" value="Unassembled WGS sequence"/>
</dbReference>
<proteinExistence type="predicted"/>
<accession>A0A4Q5LZT5</accession>
<dbReference type="SUPFAM" id="SSF46689">
    <property type="entry name" value="Homeodomain-like"/>
    <property type="match status" value="1"/>
</dbReference>
<dbReference type="InterPro" id="IPR018060">
    <property type="entry name" value="HTH_AraC"/>
</dbReference>
<dbReference type="RefSeq" id="WP_130021657.1">
    <property type="nucleotide sequence ID" value="NZ_SEWF01000019.1"/>
</dbReference>
<keyword evidence="2" id="KW-0238">DNA-binding</keyword>
<dbReference type="InterPro" id="IPR037923">
    <property type="entry name" value="HTH-like"/>
</dbReference>
<evidence type="ECO:0000313" key="6">
    <source>
        <dbReference type="Proteomes" id="UP000293162"/>
    </source>
</evidence>
<protein>
    <submittedName>
        <fullName evidence="5">AraC family transcriptional regulator</fullName>
    </submittedName>
</protein>
<dbReference type="AlphaFoldDB" id="A0A4Q5LZT5"/>
<dbReference type="GO" id="GO:0003700">
    <property type="term" value="F:DNA-binding transcription factor activity"/>
    <property type="evidence" value="ECO:0007669"/>
    <property type="project" value="InterPro"/>
</dbReference>
<dbReference type="OrthoDB" id="9793451at2"/>
<name>A0A4Q5LZT5_9BACT</name>
<dbReference type="EMBL" id="SEWF01000019">
    <property type="protein sequence ID" value="RYU95033.1"/>
    <property type="molecule type" value="Genomic_DNA"/>
</dbReference>
<evidence type="ECO:0000256" key="1">
    <source>
        <dbReference type="ARBA" id="ARBA00023015"/>
    </source>
</evidence>
<gene>
    <name evidence="5" type="ORF">EWM59_14210</name>
</gene>
<evidence type="ECO:0000259" key="4">
    <source>
        <dbReference type="PROSITE" id="PS01124"/>
    </source>
</evidence>
<dbReference type="GO" id="GO:0043565">
    <property type="term" value="F:sequence-specific DNA binding"/>
    <property type="evidence" value="ECO:0007669"/>
    <property type="project" value="InterPro"/>
</dbReference>
<keyword evidence="1" id="KW-0805">Transcription regulation</keyword>
<sequence>MKTPDFEVFIGITKLMQALGLPDPHSPDFQLYRFEEAMRTRPAISPVYRSDSYIFALITSGKLAFKVGISDFMMQAGSLYFLSPWHLHQYHRLEDLTGYVCFFNDNFFAATPEGLHTIRELPMFQLEGRAVFDLSADEQKPFIDLFELMLKEVNSTSACRWEVMRHLLHIFFIKGQETYKIHTHTITDHAKNYRLSRAFERLLEEHFLLLSKGRTGKVFTVNEFAEQLNVHPNHLSNTLRKELGKSAKQLINERLVFEAKSLLHTTELSVTEIAYRLRFDEPTNFTKFFKKSTGILPREYRMQTA</sequence>
<organism evidence="5 6">
    <name type="scientific">Emticicia agri</name>
    <dbReference type="NCBI Taxonomy" id="2492393"/>
    <lineage>
        <taxon>Bacteria</taxon>
        <taxon>Pseudomonadati</taxon>
        <taxon>Bacteroidota</taxon>
        <taxon>Cytophagia</taxon>
        <taxon>Cytophagales</taxon>
        <taxon>Leadbetterellaceae</taxon>
        <taxon>Emticicia</taxon>
    </lineage>
</organism>